<reference evidence="2" key="1">
    <citation type="submission" date="2020-11" db="EMBL/GenBank/DDBJ databases">
        <title>Isolation and identification of active actinomycetes.</title>
        <authorList>
            <person name="Yu B."/>
        </authorList>
    </citation>
    <scope>NUCLEOTIDE SEQUENCE</scope>
    <source>
        <strain evidence="2">NEAU-YB345</strain>
    </source>
</reference>
<dbReference type="RefSeq" id="WP_196196303.1">
    <property type="nucleotide sequence ID" value="NZ_JADPRT010000010.1"/>
</dbReference>
<dbReference type="InterPro" id="IPR036527">
    <property type="entry name" value="SCP2_sterol-bd_dom_sf"/>
</dbReference>
<dbReference type="EMBL" id="JADPRT010000010">
    <property type="protein sequence ID" value="MBF9071169.1"/>
    <property type="molecule type" value="Genomic_DNA"/>
</dbReference>
<dbReference type="AlphaFoldDB" id="A0A931B674"/>
<gene>
    <name evidence="2" type="ORF">I2501_24425</name>
</gene>
<organism evidence="2 3">
    <name type="scientific">Streptacidiphilus fuscans</name>
    <dbReference type="NCBI Taxonomy" id="2789292"/>
    <lineage>
        <taxon>Bacteria</taxon>
        <taxon>Bacillati</taxon>
        <taxon>Actinomycetota</taxon>
        <taxon>Actinomycetes</taxon>
        <taxon>Kitasatosporales</taxon>
        <taxon>Streptomycetaceae</taxon>
        <taxon>Streptacidiphilus</taxon>
    </lineage>
</organism>
<feature type="domain" description="SCP2" evidence="1">
    <location>
        <begin position="38"/>
        <end position="115"/>
    </location>
</feature>
<accession>A0A931B674</accession>
<evidence type="ECO:0000313" key="3">
    <source>
        <dbReference type="Proteomes" id="UP000657385"/>
    </source>
</evidence>
<proteinExistence type="predicted"/>
<comment type="caution">
    <text evidence="2">The sequence shown here is derived from an EMBL/GenBank/DDBJ whole genome shotgun (WGS) entry which is preliminary data.</text>
</comment>
<dbReference type="Pfam" id="PF02036">
    <property type="entry name" value="SCP2"/>
    <property type="match status" value="1"/>
</dbReference>
<keyword evidence="3" id="KW-1185">Reference proteome</keyword>
<dbReference type="Proteomes" id="UP000657385">
    <property type="component" value="Unassembled WGS sequence"/>
</dbReference>
<evidence type="ECO:0000313" key="2">
    <source>
        <dbReference type="EMBL" id="MBF9071169.1"/>
    </source>
</evidence>
<sequence length="115" mass="12228">MATALECREALTTFSENLGKATGNAKAAAQLDRSLSCWISDLDLTFSGQLRGGRIQDLVEAPGKPAAKAQIRLAMKGDDLVSLVAGQLNFAKAWGSGRLKLDASILDLLKLRSLL</sequence>
<dbReference type="SUPFAM" id="SSF55718">
    <property type="entry name" value="SCP-like"/>
    <property type="match status" value="1"/>
</dbReference>
<dbReference type="InterPro" id="IPR003033">
    <property type="entry name" value="SCP2_sterol-bd_dom"/>
</dbReference>
<name>A0A931B674_9ACTN</name>
<evidence type="ECO:0000259" key="1">
    <source>
        <dbReference type="Pfam" id="PF02036"/>
    </source>
</evidence>
<dbReference type="Gene3D" id="3.30.1050.10">
    <property type="entry name" value="SCP2 sterol-binding domain"/>
    <property type="match status" value="1"/>
</dbReference>
<protein>
    <submittedName>
        <fullName evidence="2">Sterol-binding protein</fullName>
    </submittedName>
</protein>